<dbReference type="GeneID" id="39587724"/>
<dbReference type="Proteomes" id="UP000279236">
    <property type="component" value="Unassembled WGS sequence"/>
</dbReference>
<keyword evidence="3" id="KW-1185">Reference proteome</keyword>
<evidence type="ECO:0000313" key="2">
    <source>
        <dbReference type="EMBL" id="RSH77621.1"/>
    </source>
</evidence>
<evidence type="ECO:0000256" key="1">
    <source>
        <dbReference type="SAM" id="MobiDB-lite"/>
    </source>
</evidence>
<protein>
    <submittedName>
        <fullName evidence="2">Uncharacterized protein</fullName>
    </submittedName>
</protein>
<dbReference type="SUPFAM" id="SSF48452">
    <property type="entry name" value="TPR-like"/>
    <property type="match status" value="1"/>
</dbReference>
<evidence type="ECO:0000313" key="3">
    <source>
        <dbReference type="Proteomes" id="UP000279236"/>
    </source>
</evidence>
<dbReference type="GO" id="GO:0006893">
    <property type="term" value="P:Golgi to plasma membrane transport"/>
    <property type="evidence" value="ECO:0007669"/>
    <property type="project" value="TreeGrafter"/>
</dbReference>
<feature type="compositionally biased region" description="Basic and acidic residues" evidence="1">
    <location>
        <begin position="456"/>
        <end position="469"/>
    </location>
</feature>
<dbReference type="InterPro" id="IPR015374">
    <property type="entry name" value="ChAPs"/>
</dbReference>
<gene>
    <name evidence="2" type="ORF">EHS24_003181</name>
</gene>
<dbReference type="EMBL" id="RSCE01000015">
    <property type="protein sequence ID" value="RSH77621.1"/>
    <property type="molecule type" value="Genomic_DNA"/>
</dbReference>
<dbReference type="FunFam" id="1.25.40.10:FF:000149">
    <property type="entry name" value="Clathrin-coated vesiclec protein (Bud7)"/>
    <property type="match status" value="1"/>
</dbReference>
<dbReference type="Pfam" id="PF09295">
    <property type="entry name" value="ChAPs"/>
    <property type="match status" value="1"/>
</dbReference>
<dbReference type="OrthoDB" id="434695at2759"/>
<dbReference type="GO" id="GO:0034044">
    <property type="term" value="C:exomer complex"/>
    <property type="evidence" value="ECO:0007669"/>
    <property type="project" value="UniProtKB-ARBA"/>
</dbReference>
<accession>A0A427XFC7</accession>
<dbReference type="PANTHER" id="PTHR31975:SF1">
    <property type="entry name" value="BUD SITE SELECTION PROTEIN 7-RELATED"/>
    <property type="match status" value="1"/>
</dbReference>
<comment type="caution">
    <text evidence="2">The sequence shown here is derived from an EMBL/GenBank/DDBJ whole genome shotgun (WGS) entry which is preliminary data.</text>
</comment>
<name>A0A427XFC7_9TREE</name>
<feature type="region of interest" description="Disordered" evidence="1">
    <location>
        <begin position="517"/>
        <end position="543"/>
    </location>
</feature>
<dbReference type="AlphaFoldDB" id="A0A427XFC7"/>
<dbReference type="RefSeq" id="XP_028472768.1">
    <property type="nucleotide sequence ID" value="XM_028618880.1"/>
</dbReference>
<feature type="compositionally biased region" description="Basic and acidic residues" evidence="1">
    <location>
        <begin position="522"/>
        <end position="540"/>
    </location>
</feature>
<organism evidence="2 3">
    <name type="scientific">Apiotrichum porosum</name>
    <dbReference type="NCBI Taxonomy" id="105984"/>
    <lineage>
        <taxon>Eukaryota</taxon>
        <taxon>Fungi</taxon>
        <taxon>Dikarya</taxon>
        <taxon>Basidiomycota</taxon>
        <taxon>Agaricomycotina</taxon>
        <taxon>Tremellomycetes</taxon>
        <taxon>Trichosporonales</taxon>
        <taxon>Trichosporonaceae</taxon>
        <taxon>Apiotrichum</taxon>
    </lineage>
</organism>
<dbReference type="PANTHER" id="PTHR31975">
    <property type="entry name" value="BUD SITE SELECTION PROTEIN 7-RELATED"/>
    <property type="match status" value="1"/>
</dbReference>
<dbReference type="Gene3D" id="1.25.40.10">
    <property type="entry name" value="Tetratricopeptide repeat domain"/>
    <property type="match status" value="2"/>
</dbReference>
<feature type="region of interest" description="Disordered" evidence="1">
    <location>
        <begin position="437"/>
        <end position="487"/>
    </location>
</feature>
<proteinExistence type="predicted"/>
<dbReference type="InterPro" id="IPR011990">
    <property type="entry name" value="TPR-like_helical_dom_sf"/>
</dbReference>
<sequence length="719" mass="80149">MSELFKDIPEFVETEVGEAVTARTETLASFRELGPPDLCHVVKSHGPKGAQKDVGSYHYCSGVEASSSASLAAYINSLQFHVDEAQAWFGGKTNGWRVRMGTYWSEPRQLRACFNAFSRVDIRVEARIPGGVDAYVVDLRGERHEATPELWLETYLSALLRSILYADDASYRLAGYRKLDPITTVDGEVRFLKAAEELSSRLGSDPEVQVATTASNHLTAGVLKYFSDSFRLERAANLFERMYAREPEVAALVAKSYIGMNEEIKAVQIMHSALQKAPQSYPILLAQVDFLLSKGKAEWALQVAQQAVNSAPSEFLTWAKLSEAHIELGQFDKALLTLNSCPMFTYNERDLHRLPAPARTHLPVKKFIAESSLLDEDSARDNEADVALLRLPAPGLRGTFAKAYHLLTILVSKVGWDELLKTRSAVFVMEEEWRQHKTTASMDGPVGSISAPAAAGRREENGHADEDASTRGIHSPDAGSDGGIPSIRVSIDSAADEATLNGGSASDAPAQKETVVTAPTLEKPESLKHAPDENTDKDGQEGFEGSAFSNKRLCERWLDNLFLVLYEDLRVYTIWRAEISHFQTQHMSYSKTGYEWEILGELALRMHHKEEAKDAFQRCLTAKFSSRALLRLLEMYSLDGDLNRTLNAATKLTAYYHRWYMESVYPSAIAHAIYRLGLTHGLSKIEYTLLSMNLPEGIFQIMLQYLKYAKTFSVEGSEY</sequence>
<dbReference type="STRING" id="105984.A0A427XFC7"/>
<reference evidence="2 3" key="1">
    <citation type="submission" date="2018-11" db="EMBL/GenBank/DDBJ databases">
        <title>Genome sequence of Apiotrichum porosum DSM 27194.</title>
        <authorList>
            <person name="Aliyu H."/>
            <person name="Gorte O."/>
            <person name="Ochsenreither K."/>
        </authorList>
    </citation>
    <scope>NUCLEOTIDE SEQUENCE [LARGE SCALE GENOMIC DNA]</scope>
    <source>
        <strain evidence="2 3">DSM 27194</strain>
    </source>
</reference>